<evidence type="ECO:0000313" key="1">
    <source>
        <dbReference type="EMBL" id="MPC70216.1"/>
    </source>
</evidence>
<evidence type="ECO:0000313" key="2">
    <source>
        <dbReference type="Proteomes" id="UP000324222"/>
    </source>
</evidence>
<dbReference type="EMBL" id="VSRR010030768">
    <property type="protein sequence ID" value="MPC70216.1"/>
    <property type="molecule type" value="Genomic_DNA"/>
</dbReference>
<accession>A0A5B7HJU4</accession>
<name>A0A5B7HJU4_PORTR</name>
<keyword evidence="2" id="KW-1185">Reference proteome</keyword>
<organism evidence="1 2">
    <name type="scientific">Portunus trituberculatus</name>
    <name type="common">Swimming crab</name>
    <name type="synonym">Neptunus trituberculatus</name>
    <dbReference type="NCBI Taxonomy" id="210409"/>
    <lineage>
        <taxon>Eukaryota</taxon>
        <taxon>Metazoa</taxon>
        <taxon>Ecdysozoa</taxon>
        <taxon>Arthropoda</taxon>
        <taxon>Crustacea</taxon>
        <taxon>Multicrustacea</taxon>
        <taxon>Malacostraca</taxon>
        <taxon>Eumalacostraca</taxon>
        <taxon>Eucarida</taxon>
        <taxon>Decapoda</taxon>
        <taxon>Pleocyemata</taxon>
        <taxon>Brachyura</taxon>
        <taxon>Eubrachyura</taxon>
        <taxon>Portunoidea</taxon>
        <taxon>Portunidae</taxon>
        <taxon>Portuninae</taxon>
        <taxon>Portunus</taxon>
    </lineage>
</organism>
<gene>
    <name evidence="1" type="ORF">E2C01_064458</name>
</gene>
<protein>
    <submittedName>
        <fullName evidence="1">Uncharacterized protein</fullName>
    </submittedName>
</protein>
<reference evidence="1 2" key="1">
    <citation type="submission" date="2019-05" db="EMBL/GenBank/DDBJ databases">
        <title>Another draft genome of Portunus trituberculatus and its Hox gene families provides insights of decapod evolution.</title>
        <authorList>
            <person name="Jeong J.-H."/>
            <person name="Song I."/>
            <person name="Kim S."/>
            <person name="Choi T."/>
            <person name="Kim D."/>
            <person name="Ryu S."/>
            <person name="Kim W."/>
        </authorList>
    </citation>
    <scope>NUCLEOTIDE SEQUENCE [LARGE SCALE GENOMIC DNA]</scope>
    <source>
        <tissue evidence="1">Muscle</tissue>
    </source>
</reference>
<dbReference type="Proteomes" id="UP000324222">
    <property type="component" value="Unassembled WGS sequence"/>
</dbReference>
<sequence>MKQIYLGLWFPFLPRAPAKTPSTTQQPSHTLLCLLRPCQFCALVNFAPPLLVLPYRALAQSASTPASPITLPIFHESKCQVQQDTFV</sequence>
<dbReference type="AlphaFoldDB" id="A0A5B7HJU4"/>
<comment type="caution">
    <text evidence="1">The sequence shown here is derived from an EMBL/GenBank/DDBJ whole genome shotgun (WGS) entry which is preliminary data.</text>
</comment>
<proteinExistence type="predicted"/>